<keyword evidence="12 14" id="KW-0539">Nucleus</keyword>
<dbReference type="EC" id="3.1.22.-" evidence="14"/>
<dbReference type="Gene3D" id="3.40.50.10130">
    <property type="match status" value="1"/>
</dbReference>
<comment type="subunit">
    <text evidence="14">Interacts with EME1.</text>
</comment>
<evidence type="ECO:0000256" key="5">
    <source>
        <dbReference type="ARBA" id="ARBA00022723"/>
    </source>
</evidence>
<dbReference type="SMART" id="SM00891">
    <property type="entry name" value="ERCC4"/>
    <property type="match status" value="1"/>
</dbReference>
<evidence type="ECO:0000256" key="4">
    <source>
        <dbReference type="ARBA" id="ARBA00022722"/>
    </source>
</evidence>
<evidence type="ECO:0000256" key="1">
    <source>
        <dbReference type="ARBA" id="ARBA00001946"/>
    </source>
</evidence>
<evidence type="ECO:0000256" key="7">
    <source>
        <dbReference type="ARBA" id="ARBA00022763"/>
    </source>
</evidence>
<dbReference type="FunFam" id="3.40.50.10130:FF:000003">
    <property type="entry name" value="Crossover junction endonuclease MUS81"/>
    <property type="match status" value="1"/>
</dbReference>
<evidence type="ECO:0000313" key="17">
    <source>
        <dbReference type="EMBL" id="KZO91964.1"/>
    </source>
</evidence>
<keyword evidence="7 14" id="KW-0227">DNA damage</keyword>
<keyword evidence="9 14" id="KW-0460">Magnesium</keyword>
<evidence type="ECO:0000313" key="18">
    <source>
        <dbReference type="Proteomes" id="UP000076738"/>
    </source>
</evidence>
<dbReference type="GO" id="GO:0008821">
    <property type="term" value="F:crossover junction DNA endonuclease activity"/>
    <property type="evidence" value="ECO:0007669"/>
    <property type="project" value="UniProtKB-UniRule"/>
</dbReference>
<dbReference type="GO" id="GO:0006308">
    <property type="term" value="P:DNA catabolic process"/>
    <property type="evidence" value="ECO:0007669"/>
    <property type="project" value="UniProtKB-UniRule"/>
</dbReference>
<evidence type="ECO:0000256" key="3">
    <source>
        <dbReference type="ARBA" id="ARBA00010015"/>
    </source>
</evidence>
<evidence type="ECO:0000256" key="14">
    <source>
        <dbReference type="RuleBase" id="RU369042"/>
    </source>
</evidence>
<dbReference type="STRING" id="1330018.A0A167HTH2"/>
<dbReference type="PANTHER" id="PTHR13451">
    <property type="entry name" value="CLASS II CROSSOVER JUNCTION ENDONUCLEASE MUS81"/>
    <property type="match status" value="1"/>
</dbReference>
<proteinExistence type="inferred from homology"/>
<dbReference type="InterPro" id="IPR047416">
    <property type="entry name" value="XPF_nuclease_Mus81"/>
</dbReference>
<protein>
    <recommendedName>
        <fullName evidence="14">Crossover junction endonuclease MUS81</fullName>
        <ecNumber evidence="14">3.1.22.-</ecNumber>
    </recommendedName>
</protein>
<keyword evidence="18" id="KW-1185">Reference proteome</keyword>
<dbReference type="InterPro" id="IPR011335">
    <property type="entry name" value="Restrct_endonuc-II-like"/>
</dbReference>
<gene>
    <name evidence="17" type="ORF">CALVIDRAFT_488206</name>
</gene>
<dbReference type="Pfam" id="PF02732">
    <property type="entry name" value="ERCC4"/>
    <property type="match status" value="1"/>
</dbReference>
<evidence type="ECO:0000256" key="2">
    <source>
        <dbReference type="ARBA" id="ARBA00004123"/>
    </source>
</evidence>
<dbReference type="EMBL" id="KV417316">
    <property type="protein sequence ID" value="KZO91964.1"/>
    <property type="molecule type" value="Genomic_DNA"/>
</dbReference>
<dbReference type="SUPFAM" id="SSF52980">
    <property type="entry name" value="Restriction endonuclease-like"/>
    <property type="match status" value="1"/>
</dbReference>
<reference evidence="17 18" key="1">
    <citation type="journal article" date="2016" name="Mol. Biol. Evol.">
        <title>Comparative Genomics of Early-Diverging Mushroom-Forming Fungi Provides Insights into the Origins of Lignocellulose Decay Capabilities.</title>
        <authorList>
            <person name="Nagy L.G."/>
            <person name="Riley R."/>
            <person name="Tritt A."/>
            <person name="Adam C."/>
            <person name="Daum C."/>
            <person name="Floudas D."/>
            <person name="Sun H."/>
            <person name="Yadav J.S."/>
            <person name="Pangilinan J."/>
            <person name="Larsson K.H."/>
            <person name="Matsuura K."/>
            <person name="Barry K."/>
            <person name="Labutti K."/>
            <person name="Kuo R."/>
            <person name="Ohm R.A."/>
            <person name="Bhattacharya S.S."/>
            <person name="Shirouzu T."/>
            <person name="Yoshinaga Y."/>
            <person name="Martin F.M."/>
            <person name="Grigoriev I.V."/>
            <person name="Hibbett D.S."/>
        </authorList>
    </citation>
    <scope>NUCLEOTIDE SEQUENCE [LARGE SCALE GENOMIC DNA]</scope>
    <source>
        <strain evidence="17 18">TUFC12733</strain>
    </source>
</reference>
<evidence type="ECO:0000256" key="8">
    <source>
        <dbReference type="ARBA" id="ARBA00022801"/>
    </source>
</evidence>
<dbReference type="AlphaFoldDB" id="A0A167HTH2"/>
<dbReference type="GO" id="GO:0003677">
    <property type="term" value="F:DNA binding"/>
    <property type="evidence" value="ECO:0007669"/>
    <property type="project" value="UniProtKB-UniRule"/>
</dbReference>
<keyword evidence="8 14" id="KW-0378">Hydrolase</keyword>
<keyword evidence="5 14" id="KW-0479">Metal-binding</keyword>
<organism evidence="17 18">
    <name type="scientific">Calocera viscosa (strain TUFC12733)</name>
    <dbReference type="NCBI Taxonomy" id="1330018"/>
    <lineage>
        <taxon>Eukaryota</taxon>
        <taxon>Fungi</taxon>
        <taxon>Dikarya</taxon>
        <taxon>Basidiomycota</taxon>
        <taxon>Agaricomycotina</taxon>
        <taxon>Dacrymycetes</taxon>
        <taxon>Dacrymycetales</taxon>
        <taxon>Dacrymycetaceae</taxon>
        <taxon>Calocera</taxon>
    </lineage>
</organism>
<dbReference type="GO" id="GO:0046872">
    <property type="term" value="F:metal ion binding"/>
    <property type="evidence" value="ECO:0007669"/>
    <property type="project" value="UniProtKB-UniRule"/>
</dbReference>
<dbReference type="OrthoDB" id="5963188at2759"/>
<evidence type="ECO:0000256" key="12">
    <source>
        <dbReference type="ARBA" id="ARBA00023242"/>
    </source>
</evidence>
<keyword evidence="6 14" id="KW-0255">Endonuclease</keyword>
<dbReference type="InterPro" id="IPR006166">
    <property type="entry name" value="ERCC4_domain"/>
</dbReference>
<name>A0A167HTH2_CALVF</name>
<dbReference type="GO" id="GO:0031573">
    <property type="term" value="P:mitotic intra-S DNA damage checkpoint signaling"/>
    <property type="evidence" value="ECO:0007669"/>
    <property type="project" value="TreeGrafter"/>
</dbReference>
<feature type="domain" description="ERCC4" evidence="16">
    <location>
        <begin position="47"/>
        <end position="144"/>
    </location>
</feature>
<keyword evidence="13" id="KW-0469">Meiosis</keyword>
<keyword evidence="10 14" id="KW-0233">DNA recombination</keyword>
<dbReference type="InterPro" id="IPR033309">
    <property type="entry name" value="Mus81"/>
</dbReference>
<dbReference type="GO" id="GO:0000712">
    <property type="term" value="P:resolution of meiotic recombination intermediates"/>
    <property type="evidence" value="ECO:0007669"/>
    <property type="project" value="TreeGrafter"/>
</dbReference>
<evidence type="ECO:0000256" key="13">
    <source>
        <dbReference type="ARBA" id="ARBA00023254"/>
    </source>
</evidence>
<feature type="region of interest" description="Disordered" evidence="15">
    <location>
        <begin position="298"/>
        <end position="323"/>
    </location>
</feature>
<dbReference type="Proteomes" id="UP000076738">
    <property type="component" value="Unassembled WGS sequence"/>
</dbReference>
<keyword evidence="4 14" id="KW-0540">Nuclease</keyword>
<dbReference type="GO" id="GO:0048476">
    <property type="term" value="C:Holliday junction resolvase complex"/>
    <property type="evidence" value="ECO:0007669"/>
    <property type="project" value="UniProtKB-UniRule"/>
</dbReference>
<comment type="cofactor">
    <cofactor evidence="1 14">
        <name>Mg(2+)</name>
        <dbReference type="ChEBI" id="CHEBI:18420"/>
    </cofactor>
</comment>
<comment type="function">
    <text evidence="14">Interacts with EME1 to form a DNA structure-specific endonuclease with substrate preference for branched DNA structures with a 5'-end at the branch nick. Typical substrates include 3'-flap structures, D-loops, replication forks and nicked Holliday junctions. May be required in mitosis for the processing of stalled or collapsed replication fork intermediates. May be required in meiosis for the repair of meiosis-specific double strand breaks subsequent to single-end invasion (SEI).</text>
</comment>
<dbReference type="CDD" id="cd20074">
    <property type="entry name" value="XPF_nuclease_Mus81"/>
    <property type="match status" value="1"/>
</dbReference>
<dbReference type="GO" id="GO:0005634">
    <property type="term" value="C:nucleus"/>
    <property type="evidence" value="ECO:0007669"/>
    <property type="project" value="UniProtKB-SubCell"/>
</dbReference>
<dbReference type="PANTHER" id="PTHR13451:SF0">
    <property type="entry name" value="CROSSOVER JUNCTION ENDONUCLEASE MUS81"/>
    <property type="match status" value="1"/>
</dbReference>
<evidence type="ECO:0000256" key="9">
    <source>
        <dbReference type="ARBA" id="ARBA00022842"/>
    </source>
</evidence>
<evidence type="ECO:0000259" key="16">
    <source>
        <dbReference type="SMART" id="SM00891"/>
    </source>
</evidence>
<dbReference type="GO" id="GO:0000727">
    <property type="term" value="P:double-strand break repair via break-induced replication"/>
    <property type="evidence" value="ECO:0007669"/>
    <property type="project" value="UniProtKB-UniRule"/>
</dbReference>
<evidence type="ECO:0000256" key="15">
    <source>
        <dbReference type="SAM" id="MobiDB-lite"/>
    </source>
</evidence>
<comment type="subcellular location">
    <subcellularLocation>
        <location evidence="2 14">Nucleus</location>
    </subcellularLocation>
</comment>
<dbReference type="InterPro" id="IPR042530">
    <property type="entry name" value="EME1/EME2_C"/>
</dbReference>
<dbReference type="GO" id="GO:0048257">
    <property type="term" value="F:3'-flap endonuclease activity"/>
    <property type="evidence" value="ECO:0007669"/>
    <property type="project" value="TreeGrafter"/>
</dbReference>
<evidence type="ECO:0000256" key="10">
    <source>
        <dbReference type="ARBA" id="ARBA00023172"/>
    </source>
</evidence>
<keyword evidence="11 14" id="KW-0234">DNA repair</keyword>
<evidence type="ECO:0000256" key="11">
    <source>
        <dbReference type="ARBA" id="ARBA00023204"/>
    </source>
</evidence>
<comment type="similarity">
    <text evidence="3 14">Belongs to the XPF family.</text>
</comment>
<accession>A0A167HTH2</accession>
<sequence>MPASVSSSVPPRASTVPLFATRRVSTGNLSFPIFQPTVISANTYDIILLLDNREIGRYGNRDALRDGLEKLKVPVEQRALAVGDTVWIARSRENERECVLNWIVERKRLDDLCASIKDSRFQDQKHRLYQSGLTHVFYLVEHFAVQRLMSSHRLMINTALSRTQVVDEFQVKETSSQQETIEFLANMHLAIQTILTGQSLYVLPSSALSRPTYMAFQAHLRESEPDIEYLPSWSDFQNLNGKNATRTVGETWARMQLCIKGLSAERVSKLLEHYRTPRELWEAYCEAENIEALAAQSAGDVTPGKGKGKKKASGPKTMLSELGGEGRRKITDAMSQKVQEILMSRTYL</sequence>
<dbReference type="Gene3D" id="1.10.150.670">
    <property type="entry name" value="Crossover junction endonuclease EME1, DNA-binding domain"/>
    <property type="match status" value="1"/>
</dbReference>
<evidence type="ECO:0000256" key="6">
    <source>
        <dbReference type="ARBA" id="ARBA00022759"/>
    </source>
</evidence>